<keyword evidence="1" id="KW-0472">Membrane</keyword>
<dbReference type="GO" id="GO:0016020">
    <property type="term" value="C:membrane"/>
    <property type="evidence" value="ECO:0007669"/>
    <property type="project" value="UniProtKB-UniRule"/>
</dbReference>
<feature type="coiled-coil region" evidence="2">
    <location>
        <begin position="222"/>
        <end position="263"/>
    </location>
</feature>
<evidence type="ECO:0000256" key="2">
    <source>
        <dbReference type="SAM" id="Coils"/>
    </source>
</evidence>
<dbReference type="SUPFAM" id="SSF103088">
    <property type="entry name" value="OmpA-like"/>
    <property type="match status" value="1"/>
</dbReference>
<evidence type="ECO:0000256" key="3">
    <source>
        <dbReference type="SAM" id="SignalP"/>
    </source>
</evidence>
<dbReference type="Gene3D" id="3.30.1330.60">
    <property type="entry name" value="OmpA-like domain"/>
    <property type="match status" value="1"/>
</dbReference>
<reference evidence="5 6" key="1">
    <citation type="submission" date="2017-09" db="EMBL/GenBank/DDBJ databases">
        <title>Bacterial strain isolated from the female urinary microbiota.</title>
        <authorList>
            <person name="Thomas-White K."/>
            <person name="Kumar N."/>
            <person name="Forster S."/>
            <person name="Putonti C."/>
            <person name="Lawley T."/>
            <person name="Wolfe A.J."/>
        </authorList>
    </citation>
    <scope>NUCLEOTIDE SEQUENCE [LARGE SCALE GENOMIC DNA]</scope>
    <source>
        <strain evidence="5 6">UMB0536</strain>
    </source>
</reference>
<feature type="domain" description="OmpA-like" evidence="4">
    <location>
        <begin position="269"/>
        <end position="383"/>
    </location>
</feature>
<dbReference type="PANTHER" id="PTHR30329:SF21">
    <property type="entry name" value="LIPOPROTEIN YIAD-RELATED"/>
    <property type="match status" value="1"/>
</dbReference>
<organism evidence="5 6">
    <name type="scientific">Hoylesella buccalis</name>
    <dbReference type="NCBI Taxonomy" id="28127"/>
    <lineage>
        <taxon>Bacteria</taxon>
        <taxon>Pseudomonadati</taxon>
        <taxon>Bacteroidota</taxon>
        <taxon>Bacteroidia</taxon>
        <taxon>Bacteroidales</taxon>
        <taxon>Prevotellaceae</taxon>
        <taxon>Hoylesella</taxon>
    </lineage>
</organism>
<feature type="chain" id="PRO_5014918183" evidence="3">
    <location>
        <begin position="20"/>
        <end position="383"/>
    </location>
</feature>
<dbReference type="OrthoDB" id="1047776at2"/>
<dbReference type="RefSeq" id="WP_102696815.1">
    <property type="nucleotide sequence ID" value="NZ_PNGJ01000002.1"/>
</dbReference>
<keyword evidence="3" id="KW-0732">Signal</keyword>
<dbReference type="PROSITE" id="PS51123">
    <property type="entry name" value="OMPA_2"/>
    <property type="match status" value="1"/>
</dbReference>
<feature type="signal peptide" evidence="3">
    <location>
        <begin position="1"/>
        <end position="19"/>
    </location>
</feature>
<proteinExistence type="predicted"/>
<dbReference type="PANTHER" id="PTHR30329">
    <property type="entry name" value="STATOR ELEMENT OF FLAGELLAR MOTOR COMPLEX"/>
    <property type="match status" value="1"/>
</dbReference>
<keyword evidence="2" id="KW-0175">Coiled coil</keyword>
<dbReference type="Proteomes" id="UP000235564">
    <property type="component" value="Unassembled WGS sequence"/>
</dbReference>
<gene>
    <name evidence="5" type="ORF">CJ231_03960</name>
</gene>
<dbReference type="CDD" id="cd07185">
    <property type="entry name" value="OmpA_C-like"/>
    <property type="match status" value="1"/>
</dbReference>
<evidence type="ECO:0000259" key="4">
    <source>
        <dbReference type="PROSITE" id="PS51123"/>
    </source>
</evidence>
<dbReference type="InterPro" id="IPR050330">
    <property type="entry name" value="Bact_OuterMem_StrucFunc"/>
</dbReference>
<evidence type="ECO:0000256" key="1">
    <source>
        <dbReference type="PROSITE-ProRule" id="PRU00473"/>
    </source>
</evidence>
<dbReference type="AlphaFoldDB" id="A0A2N6QSW0"/>
<dbReference type="EMBL" id="PNGJ01000002">
    <property type="protein sequence ID" value="PMC25051.1"/>
    <property type="molecule type" value="Genomic_DNA"/>
</dbReference>
<name>A0A2N6QSW0_9BACT</name>
<protein>
    <submittedName>
        <fullName evidence="5">Cell envelope biogenesis protein OmpA</fullName>
    </submittedName>
</protein>
<accession>A0A2N6QSW0</accession>
<dbReference type="Pfam" id="PF00691">
    <property type="entry name" value="OmpA"/>
    <property type="match status" value="1"/>
</dbReference>
<dbReference type="InterPro" id="IPR036737">
    <property type="entry name" value="OmpA-like_sf"/>
</dbReference>
<sequence length="383" mass="42088">MKKLGLLITAAAMAASVSAQTVTESKTFDNFYIGINGGVATKTTGNSWMKNLNPNAGLRIGRNFTPVFGMAAESNAYFSNKPLASTGTAVRALNTSLLGTVNLSNWFGGYTGEPRSFELVGLYGFGWGHLFGNTDAYKKMNHDNLISKAAVDFVFNLGTEKAWQFYVEPAIVWALNGDGTQPIEYNINKSAVQLNAGFVYKFKNSNGTNNFTIAQLRDQAEIDGLNAQINSLRSDLNGKDAQLSNKDRQISDLQKALNECKNKKPVYVKPATATNLQPTVLFRVGQSVVDRSQMPNVEMIANYMKNHKNAKITIKGYASPEGPAELNQRLSENRAKNVKNLLVNKYKIAPNRLTIVGMGVTDKLFKEYDFNRVATFNDDTSAE</sequence>
<evidence type="ECO:0000313" key="5">
    <source>
        <dbReference type="EMBL" id="PMC25051.1"/>
    </source>
</evidence>
<evidence type="ECO:0000313" key="6">
    <source>
        <dbReference type="Proteomes" id="UP000235564"/>
    </source>
</evidence>
<dbReference type="InterPro" id="IPR006665">
    <property type="entry name" value="OmpA-like"/>
</dbReference>
<comment type="caution">
    <text evidence="5">The sequence shown here is derived from an EMBL/GenBank/DDBJ whole genome shotgun (WGS) entry which is preliminary data.</text>
</comment>